<proteinExistence type="predicted"/>
<gene>
    <name evidence="1" type="ORF">KEG57_48890</name>
</gene>
<organism evidence="1 2">
    <name type="scientific">Polyangium jinanense</name>
    <dbReference type="NCBI Taxonomy" id="2829994"/>
    <lineage>
        <taxon>Bacteria</taxon>
        <taxon>Pseudomonadati</taxon>
        <taxon>Myxococcota</taxon>
        <taxon>Polyangia</taxon>
        <taxon>Polyangiales</taxon>
        <taxon>Polyangiaceae</taxon>
        <taxon>Polyangium</taxon>
    </lineage>
</organism>
<name>A0A9X3XFK9_9BACT</name>
<evidence type="ECO:0000313" key="2">
    <source>
        <dbReference type="Proteomes" id="UP001151081"/>
    </source>
</evidence>
<dbReference type="RefSeq" id="WP_272459820.1">
    <property type="nucleotide sequence ID" value="NZ_JAGTJJ010000074.1"/>
</dbReference>
<sequence length="228" mass="24428">MGEVIRKRAPVKDIFADTRTTYDRAVVRGGTFQALAEQRLGPVLAVVSNVEAQIAEVEAKAGPALAALSAENGKADKLLGKVSDDIWNALGRPAVDPHLSLLFPGGIALYTDGDVATQPRRMELLVSLLRRQVHPRLPGDVREAAANTVEEAAALLRAKVEPAMAAKTQLEMLGRVRTALGRAAQMELANLKRLYKGHGLREVDIHEVIPTRSRASGKKGAEPAEPVG</sequence>
<dbReference type="AlphaFoldDB" id="A0A9X3XFK9"/>
<protein>
    <submittedName>
        <fullName evidence="1">Uncharacterized protein</fullName>
    </submittedName>
</protein>
<accession>A0A9X3XFK9</accession>
<reference evidence="1 2" key="1">
    <citation type="submission" date="2021-04" db="EMBL/GenBank/DDBJ databases">
        <title>Genome analysis of Polyangium sp.</title>
        <authorList>
            <person name="Li Y."/>
            <person name="Wang J."/>
        </authorList>
    </citation>
    <scope>NUCLEOTIDE SEQUENCE [LARGE SCALE GENOMIC DNA]</scope>
    <source>
        <strain evidence="1 2">SDU14</strain>
    </source>
</reference>
<keyword evidence="2" id="KW-1185">Reference proteome</keyword>
<dbReference type="EMBL" id="JAGTJJ010000074">
    <property type="protein sequence ID" value="MDC3988480.1"/>
    <property type="molecule type" value="Genomic_DNA"/>
</dbReference>
<evidence type="ECO:0000313" key="1">
    <source>
        <dbReference type="EMBL" id="MDC3988480.1"/>
    </source>
</evidence>
<comment type="caution">
    <text evidence="1">The sequence shown here is derived from an EMBL/GenBank/DDBJ whole genome shotgun (WGS) entry which is preliminary data.</text>
</comment>
<dbReference type="Proteomes" id="UP001151081">
    <property type="component" value="Unassembled WGS sequence"/>
</dbReference>